<protein>
    <submittedName>
        <fullName evidence="1">Uncharacterized protein</fullName>
    </submittedName>
</protein>
<reference evidence="1 2" key="1">
    <citation type="journal article" date="2017" name="Environ. Microbiol.">
        <title>Decay of the glycolytic pathway and adaptation to intranuclear parasitism within Enterocytozoonidae microsporidia.</title>
        <authorList>
            <person name="Wiredu Boakye D."/>
            <person name="Jaroenlak P."/>
            <person name="Prachumwat A."/>
            <person name="Williams T.A."/>
            <person name="Bateman K.S."/>
            <person name="Itsathitphaisarn O."/>
            <person name="Sritunyalucksana K."/>
            <person name="Paszkiewicz K.H."/>
            <person name="Moore K.A."/>
            <person name="Stentiford G.D."/>
            <person name="Williams B.A."/>
        </authorList>
    </citation>
    <scope>NUCLEOTIDE SEQUENCE [LARGE SCALE GENOMIC DNA]</scope>
    <source>
        <strain evidence="1 2">GB1</strain>
    </source>
</reference>
<evidence type="ECO:0000313" key="2">
    <source>
        <dbReference type="Proteomes" id="UP000192356"/>
    </source>
</evidence>
<sequence>MTVTQIKGTDTVTNSVNCIRLEVSNHIIGGKYGNPGRVVQIEKSLFKGRKYNREIILLVYYM</sequence>
<gene>
    <name evidence="1" type="ORF">HERIO_467</name>
</gene>
<dbReference type="VEuPathDB" id="MicrosporidiaDB:HERIO_467"/>
<dbReference type="AlphaFoldDB" id="A0A1X0QD50"/>
<dbReference type="VEuPathDB" id="MicrosporidiaDB:A0H76_1753"/>
<accession>A0A1X0QD50</accession>
<dbReference type="Proteomes" id="UP000192356">
    <property type="component" value="Unassembled WGS sequence"/>
</dbReference>
<dbReference type="EMBL" id="LVKB01000014">
    <property type="protein sequence ID" value="ORD97682.1"/>
    <property type="molecule type" value="Genomic_DNA"/>
</dbReference>
<comment type="caution">
    <text evidence="1">The sequence shown here is derived from an EMBL/GenBank/DDBJ whole genome shotgun (WGS) entry which is preliminary data.</text>
</comment>
<organism evidence="1 2">
    <name type="scientific">Hepatospora eriocheir</name>
    <dbReference type="NCBI Taxonomy" id="1081669"/>
    <lineage>
        <taxon>Eukaryota</taxon>
        <taxon>Fungi</taxon>
        <taxon>Fungi incertae sedis</taxon>
        <taxon>Microsporidia</taxon>
        <taxon>Hepatosporidae</taxon>
        <taxon>Hepatospora</taxon>
    </lineage>
</organism>
<proteinExistence type="predicted"/>
<keyword evidence="2" id="KW-1185">Reference proteome</keyword>
<evidence type="ECO:0000313" key="1">
    <source>
        <dbReference type="EMBL" id="ORD97682.1"/>
    </source>
</evidence>
<name>A0A1X0QD50_9MICR</name>